<reference evidence="2" key="1">
    <citation type="journal article" date="2015" name="Nature">
        <title>Complex archaea that bridge the gap between prokaryotes and eukaryotes.</title>
        <authorList>
            <person name="Spang A."/>
            <person name="Saw J.H."/>
            <person name="Jorgensen S.L."/>
            <person name="Zaremba-Niedzwiedzka K."/>
            <person name="Martijn J."/>
            <person name="Lind A.E."/>
            <person name="van Eijk R."/>
            <person name="Schleper C."/>
            <person name="Guy L."/>
            <person name="Ettema T.J."/>
        </authorList>
    </citation>
    <scope>NUCLEOTIDE SEQUENCE</scope>
</reference>
<accession>A0A0F8WXK5</accession>
<feature type="non-terminal residue" evidence="2">
    <location>
        <position position="84"/>
    </location>
</feature>
<protein>
    <submittedName>
        <fullName evidence="2">Uncharacterized protein</fullName>
    </submittedName>
</protein>
<evidence type="ECO:0000313" key="2">
    <source>
        <dbReference type="EMBL" id="KKK53180.1"/>
    </source>
</evidence>
<evidence type="ECO:0000256" key="1">
    <source>
        <dbReference type="SAM" id="Coils"/>
    </source>
</evidence>
<comment type="caution">
    <text evidence="2">The sequence shown here is derived from an EMBL/GenBank/DDBJ whole genome shotgun (WGS) entry which is preliminary data.</text>
</comment>
<name>A0A0F8WXK5_9ZZZZ</name>
<organism evidence="2">
    <name type="scientific">marine sediment metagenome</name>
    <dbReference type="NCBI Taxonomy" id="412755"/>
    <lineage>
        <taxon>unclassified sequences</taxon>
        <taxon>metagenomes</taxon>
        <taxon>ecological metagenomes</taxon>
    </lineage>
</organism>
<keyword evidence="1" id="KW-0175">Coiled coil</keyword>
<dbReference type="AlphaFoldDB" id="A0A0F8WXK5"/>
<dbReference type="EMBL" id="LAZR01066634">
    <property type="protein sequence ID" value="KKK53180.1"/>
    <property type="molecule type" value="Genomic_DNA"/>
</dbReference>
<gene>
    <name evidence="2" type="ORF">LCGC14_3097390</name>
</gene>
<sequence>MSELLSKKLDRSIIGALLTGHAQEEWNELKADAVALEEKLEDTNNDRLQLLEAVQFGVESLPETAQNIKVRARLEMSLTDLIIA</sequence>
<proteinExistence type="predicted"/>
<feature type="coiled-coil region" evidence="1">
    <location>
        <begin position="26"/>
        <end position="53"/>
    </location>
</feature>